<dbReference type="InterPro" id="IPR000182">
    <property type="entry name" value="GNAT_dom"/>
</dbReference>
<dbReference type="InterPro" id="IPR050832">
    <property type="entry name" value="Bact_Acetyltransf"/>
</dbReference>
<keyword evidence="1" id="KW-0808">Transferase</keyword>
<keyword evidence="2" id="KW-0012">Acyltransferase</keyword>
<dbReference type="EMBL" id="BMMP01000004">
    <property type="protein sequence ID" value="GGO46769.1"/>
    <property type="molecule type" value="Genomic_DNA"/>
</dbReference>
<evidence type="ECO:0000256" key="3">
    <source>
        <dbReference type="SAM" id="MobiDB-lite"/>
    </source>
</evidence>
<sequence>MHGNVHSGHPLSLGVHKAGSAPRCRPRFFVPQVRRKLLWWNRRVRQYLGMAYTIRAVRTADWEKLRELRLSALADPIASVAFNETYENAAAQSDEFWKRRAEQGSRGLLAETFIGEDGADGGLWAGSVTVLDEGDSAHVVGVYLRPEHRGTGLAVLLFAAAEEWALERPFVTRMVLHVHENNPRAEAFYRRVGYRRTGAFVKDPKASEFREYEMIRRLPVR</sequence>
<feature type="domain" description="N-acetyltransferase" evidence="4">
    <location>
        <begin position="52"/>
        <end position="219"/>
    </location>
</feature>
<evidence type="ECO:0000259" key="4">
    <source>
        <dbReference type="PROSITE" id="PS51186"/>
    </source>
</evidence>
<feature type="region of interest" description="Disordered" evidence="3">
    <location>
        <begin position="1"/>
        <end position="21"/>
    </location>
</feature>
<gene>
    <name evidence="5" type="ORF">GCM10012287_17910</name>
</gene>
<comment type="caution">
    <text evidence="5">The sequence shown here is derived from an EMBL/GenBank/DDBJ whole genome shotgun (WGS) entry which is preliminary data.</text>
</comment>
<evidence type="ECO:0000313" key="5">
    <source>
        <dbReference type="EMBL" id="GGO46769.1"/>
    </source>
</evidence>
<dbReference type="InterPro" id="IPR016181">
    <property type="entry name" value="Acyl_CoA_acyltransferase"/>
</dbReference>
<evidence type="ECO:0000256" key="1">
    <source>
        <dbReference type="ARBA" id="ARBA00022679"/>
    </source>
</evidence>
<dbReference type="Proteomes" id="UP000631535">
    <property type="component" value="Unassembled WGS sequence"/>
</dbReference>
<dbReference type="SUPFAM" id="SSF55729">
    <property type="entry name" value="Acyl-CoA N-acyltransferases (Nat)"/>
    <property type="match status" value="1"/>
</dbReference>
<dbReference type="Gene3D" id="3.40.630.30">
    <property type="match status" value="1"/>
</dbReference>
<evidence type="ECO:0000313" key="6">
    <source>
        <dbReference type="Proteomes" id="UP000631535"/>
    </source>
</evidence>
<name>A0ABQ2M3N1_9ACTN</name>
<organism evidence="5 6">
    <name type="scientific">Streptomyces daqingensis</name>
    <dbReference type="NCBI Taxonomy" id="1472640"/>
    <lineage>
        <taxon>Bacteria</taxon>
        <taxon>Bacillati</taxon>
        <taxon>Actinomycetota</taxon>
        <taxon>Actinomycetes</taxon>
        <taxon>Kitasatosporales</taxon>
        <taxon>Streptomycetaceae</taxon>
        <taxon>Streptomyces</taxon>
    </lineage>
</organism>
<accession>A0ABQ2M3N1</accession>
<proteinExistence type="predicted"/>
<dbReference type="PANTHER" id="PTHR43877:SF2">
    <property type="entry name" value="AMINOALKYLPHOSPHONATE N-ACETYLTRANSFERASE-RELATED"/>
    <property type="match status" value="1"/>
</dbReference>
<reference evidence="6" key="1">
    <citation type="journal article" date="2019" name="Int. J. Syst. Evol. Microbiol.">
        <title>The Global Catalogue of Microorganisms (GCM) 10K type strain sequencing project: providing services to taxonomists for standard genome sequencing and annotation.</title>
        <authorList>
            <consortium name="The Broad Institute Genomics Platform"/>
            <consortium name="The Broad Institute Genome Sequencing Center for Infectious Disease"/>
            <person name="Wu L."/>
            <person name="Ma J."/>
        </authorList>
    </citation>
    <scope>NUCLEOTIDE SEQUENCE [LARGE SCALE GENOMIC DNA]</scope>
    <source>
        <strain evidence="6">CGMCC 4.7178</strain>
    </source>
</reference>
<evidence type="ECO:0000256" key="2">
    <source>
        <dbReference type="ARBA" id="ARBA00023315"/>
    </source>
</evidence>
<protein>
    <recommendedName>
        <fullName evidence="4">N-acetyltransferase domain-containing protein</fullName>
    </recommendedName>
</protein>
<dbReference type="Pfam" id="PF00583">
    <property type="entry name" value="Acetyltransf_1"/>
    <property type="match status" value="1"/>
</dbReference>
<dbReference type="CDD" id="cd04301">
    <property type="entry name" value="NAT_SF"/>
    <property type="match status" value="1"/>
</dbReference>
<keyword evidence="6" id="KW-1185">Reference proteome</keyword>
<dbReference type="PANTHER" id="PTHR43877">
    <property type="entry name" value="AMINOALKYLPHOSPHONATE N-ACETYLTRANSFERASE-RELATED-RELATED"/>
    <property type="match status" value="1"/>
</dbReference>
<dbReference type="PROSITE" id="PS51186">
    <property type="entry name" value="GNAT"/>
    <property type="match status" value="1"/>
</dbReference>